<name>A0A0C2JJA5_9ACTN</name>
<comment type="caution">
    <text evidence="1">The sequence shown here is derived from an EMBL/GenBank/DDBJ whole genome shotgun (WGS) entry which is preliminary data.</text>
</comment>
<dbReference type="InterPro" id="IPR011009">
    <property type="entry name" value="Kinase-like_dom_sf"/>
</dbReference>
<keyword evidence="2" id="KW-1185">Reference proteome</keyword>
<evidence type="ECO:0000313" key="1">
    <source>
        <dbReference type="EMBL" id="KIH99005.1"/>
    </source>
</evidence>
<dbReference type="Proteomes" id="UP000031675">
    <property type="component" value="Unassembled WGS sequence"/>
</dbReference>
<dbReference type="GO" id="GO:0016740">
    <property type="term" value="F:transferase activity"/>
    <property type="evidence" value="ECO:0007669"/>
    <property type="project" value="UniProtKB-KW"/>
</dbReference>
<dbReference type="EMBL" id="JROO01000017">
    <property type="protein sequence ID" value="KIH99005.1"/>
    <property type="molecule type" value="Genomic_DNA"/>
</dbReference>
<dbReference type="SUPFAM" id="SSF56112">
    <property type="entry name" value="Protein kinase-like (PK-like)"/>
    <property type="match status" value="1"/>
</dbReference>
<dbReference type="AlphaFoldDB" id="A0A0C2JJA5"/>
<dbReference type="STRING" id="183763.LP52_10010"/>
<reference evidence="2" key="1">
    <citation type="journal article" date="2015" name="Chem. Biol.">
        <title>Structure, bioactivity, and resistance mechanism of streptomonomicin, an unusual lasso Peptide from an understudied halophilic actinomycete.</title>
        <authorList>
            <person name="Metelev M."/>
            <person name="Tietz J.I."/>
            <person name="Melby J.O."/>
            <person name="Blair P.M."/>
            <person name="Zhu L."/>
            <person name="Livnat I."/>
            <person name="Severinov K."/>
            <person name="Mitchell D.A."/>
        </authorList>
    </citation>
    <scope>NUCLEOTIDE SEQUENCE [LARGE SCALE GENOMIC DNA]</scope>
    <source>
        <strain evidence="2">YIM 90003</strain>
    </source>
</reference>
<organism evidence="1 2">
    <name type="scientific">Streptomonospora alba</name>
    <dbReference type="NCBI Taxonomy" id="183763"/>
    <lineage>
        <taxon>Bacteria</taxon>
        <taxon>Bacillati</taxon>
        <taxon>Actinomycetota</taxon>
        <taxon>Actinomycetes</taxon>
        <taxon>Streptosporangiales</taxon>
        <taxon>Nocardiopsidaceae</taxon>
        <taxon>Streptomonospora</taxon>
    </lineage>
</organism>
<dbReference type="OrthoDB" id="3680308at2"/>
<evidence type="ECO:0000313" key="2">
    <source>
        <dbReference type="Proteomes" id="UP000031675"/>
    </source>
</evidence>
<proteinExistence type="predicted"/>
<keyword evidence="1" id="KW-0808">Transferase</keyword>
<dbReference type="Gene3D" id="3.90.1200.10">
    <property type="match status" value="1"/>
</dbReference>
<gene>
    <name evidence="1" type="ORF">LP52_10010</name>
</gene>
<accession>A0A0C2JJA5</accession>
<dbReference type="RefSeq" id="WP_040272686.1">
    <property type="nucleotide sequence ID" value="NZ_JROO01000017.1"/>
</dbReference>
<sequence length="278" mass="30996">MTNAQATADQRHRDYLRAALSTAAEHFGLTLSGAPVFGWHDRTIGSRAIAADSRRWLRVTAENYRWASGDHWSGNADAAAITDLPKPRLIDVCEWDEPPDRLRAELMTLLPGEVCSPTDELRARLDLPPQWWSDLRRALDHLARKRTSRVAVDQATITRRLAVFFGDAVDPIVREWTTTHGDLHWSNLLAPQLGIVDWESWGSAPVGLDAATLYCHSILVPETAECVRTAFADQLDTPDGVRSQLYAAARLLLRIERGDHPDLAVPLHRHALSLIGQS</sequence>
<protein>
    <submittedName>
        <fullName evidence="1">Aminoglycoside phosphotransferase</fullName>
    </submittedName>
</protein>